<dbReference type="InterPro" id="IPR043504">
    <property type="entry name" value="Peptidase_S1_PA_chymotrypsin"/>
</dbReference>
<evidence type="ECO:0000256" key="4">
    <source>
        <dbReference type="ARBA" id="ARBA00022801"/>
    </source>
</evidence>
<dbReference type="PANTHER" id="PTHR15462:SF8">
    <property type="entry name" value="SERINE PROTEASE"/>
    <property type="match status" value="1"/>
</dbReference>
<sequence length="240" mass="25676">MQHFLKRACLVIGFLPGVMGLTAASATDMDRQWPAVGRLNVTGGGFCTATLIGELHVLTAAHCVFDAQSGARVDVDDLEFRAGWQDGQAESYRKIAAVRVHPDFSFAEQEGLKRVASDLAILRLRTPIAHPDIIPFSVAQMPMRGARVAVVSYAHDRSEGPKVHQGCTILGRKEKAQVFGCEVDYGSSGAPVFRLDLGMPMIISVISAKSTHAGEPISLGAAAGEKLVILPSRGANFLRP</sequence>
<evidence type="ECO:0000256" key="5">
    <source>
        <dbReference type="ARBA" id="ARBA00022825"/>
    </source>
</evidence>
<evidence type="ECO:0000313" key="8">
    <source>
        <dbReference type="EMBL" id="AII85689.1"/>
    </source>
</evidence>
<evidence type="ECO:0000313" key="9">
    <source>
        <dbReference type="Proteomes" id="UP000028680"/>
    </source>
</evidence>
<keyword evidence="9" id="KW-1185">Reference proteome</keyword>
<evidence type="ECO:0000256" key="3">
    <source>
        <dbReference type="ARBA" id="ARBA00022729"/>
    </source>
</evidence>
<feature type="domain" description="Peptidase S1" evidence="7">
    <location>
        <begin position="18"/>
        <end position="240"/>
    </location>
</feature>
<dbReference type="GO" id="GO:0006508">
    <property type="term" value="P:proteolysis"/>
    <property type="evidence" value="ECO:0007669"/>
    <property type="project" value="UniProtKB-KW"/>
</dbReference>
<comment type="similarity">
    <text evidence="1 6">Belongs to the peptidase S1B family.</text>
</comment>
<keyword evidence="3 6" id="KW-0732">Signal</keyword>
<dbReference type="PANTHER" id="PTHR15462">
    <property type="entry name" value="SERINE PROTEASE"/>
    <property type="match status" value="1"/>
</dbReference>
<gene>
    <name evidence="8" type="ORF">RCA23_c01220</name>
</gene>
<evidence type="ECO:0000259" key="7">
    <source>
        <dbReference type="PROSITE" id="PS50240"/>
    </source>
</evidence>
<evidence type="ECO:0000256" key="6">
    <source>
        <dbReference type="RuleBase" id="RU004296"/>
    </source>
</evidence>
<protein>
    <recommendedName>
        <fullName evidence="6">Serine protease</fullName>
        <ecNumber evidence="6">3.4.21.-</ecNumber>
    </recommendedName>
</protein>
<proteinExistence type="inferred from homology"/>
<dbReference type="Proteomes" id="UP000028680">
    <property type="component" value="Chromosome"/>
</dbReference>
<dbReference type="InterPro" id="IPR009003">
    <property type="entry name" value="Peptidase_S1_PA"/>
</dbReference>
<dbReference type="KEGG" id="ptp:RCA23_c01220"/>
<dbReference type="SUPFAM" id="SSF50494">
    <property type="entry name" value="Trypsin-like serine proteases"/>
    <property type="match status" value="1"/>
</dbReference>
<evidence type="ECO:0000256" key="2">
    <source>
        <dbReference type="ARBA" id="ARBA00022670"/>
    </source>
</evidence>
<reference evidence="8 9" key="1">
    <citation type="journal article" date="2014" name="ISME J.">
        <title>Adaptation of an abundant Roseobacter RCA organism to pelagic systems revealed by genomic and transcriptomic analyses.</title>
        <authorList>
            <person name="Voget S."/>
            <person name="Wemheuer B."/>
            <person name="Brinkhoff T."/>
            <person name="Vollmers J."/>
            <person name="Dietrich S."/>
            <person name="Giebel H.A."/>
            <person name="Beardsley C."/>
            <person name="Sardemann C."/>
            <person name="Bakenhus I."/>
            <person name="Billerbeck S."/>
            <person name="Daniel R."/>
            <person name="Simon M."/>
        </authorList>
    </citation>
    <scope>NUCLEOTIDE SEQUENCE [LARGE SCALE GENOMIC DNA]</scope>
    <source>
        <strain evidence="8 9">RCA23</strain>
    </source>
</reference>
<dbReference type="GO" id="GO:0004252">
    <property type="term" value="F:serine-type endopeptidase activity"/>
    <property type="evidence" value="ECO:0007669"/>
    <property type="project" value="InterPro"/>
</dbReference>
<keyword evidence="2 6" id="KW-0645">Protease</keyword>
<dbReference type="InterPro" id="IPR001254">
    <property type="entry name" value="Trypsin_dom"/>
</dbReference>
<dbReference type="RefSeq" id="WP_052376957.1">
    <property type="nucleotide sequence ID" value="NZ_CP003984.1"/>
</dbReference>
<feature type="chain" id="PRO_5042671160" description="Serine protease" evidence="6">
    <location>
        <begin position="24"/>
        <end position="240"/>
    </location>
</feature>
<dbReference type="InterPro" id="IPR008256">
    <property type="entry name" value="Peptidase_S1B"/>
</dbReference>
<dbReference type="Gene3D" id="2.40.10.10">
    <property type="entry name" value="Trypsin-like serine proteases"/>
    <property type="match status" value="2"/>
</dbReference>
<name>A0AAN0VH59_9RHOB</name>
<feature type="signal peptide" evidence="6">
    <location>
        <begin position="1"/>
        <end position="23"/>
    </location>
</feature>
<dbReference type="PRINTS" id="PR00839">
    <property type="entry name" value="V8PROTEASE"/>
</dbReference>
<dbReference type="InterPro" id="IPR050966">
    <property type="entry name" value="Glutamyl_endopeptidase"/>
</dbReference>
<dbReference type="AlphaFoldDB" id="A0AAN0VH59"/>
<accession>A0AAN0VH59</accession>
<dbReference type="EC" id="3.4.21.-" evidence="6"/>
<keyword evidence="4 6" id="KW-0378">Hydrolase</keyword>
<dbReference type="InterPro" id="IPR018114">
    <property type="entry name" value="TRYPSIN_HIS"/>
</dbReference>
<dbReference type="EMBL" id="CP003984">
    <property type="protein sequence ID" value="AII85689.1"/>
    <property type="molecule type" value="Genomic_DNA"/>
</dbReference>
<keyword evidence="5 6" id="KW-0720">Serine protease</keyword>
<dbReference type="Pfam" id="PF00089">
    <property type="entry name" value="Trypsin"/>
    <property type="match status" value="1"/>
</dbReference>
<dbReference type="PROSITE" id="PS50240">
    <property type="entry name" value="TRYPSIN_DOM"/>
    <property type="match status" value="1"/>
</dbReference>
<evidence type="ECO:0000256" key="1">
    <source>
        <dbReference type="ARBA" id="ARBA00008764"/>
    </source>
</evidence>
<organism evidence="8 9">
    <name type="scientific">Planktomarina temperata RCA23</name>
    <dbReference type="NCBI Taxonomy" id="666509"/>
    <lineage>
        <taxon>Bacteria</taxon>
        <taxon>Pseudomonadati</taxon>
        <taxon>Pseudomonadota</taxon>
        <taxon>Alphaproteobacteria</taxon>
        <taxon>Rhodobacterales</taxon>
        <taxon>Paracoccaceae</taxon>
        <taxon>Planktomarina</taxon>
    </lineage>
</organism>
<dbReference type="PROSITE" id="PS00134">
    <property type="entry name" value="TRYPSIN_HIS"/>
    <property type="match status" value="1"/>
</dbReference>